<keyword evidence="1" id="KW-1133">Transmembrane helix</keyword>
<feature type="transmembrane region" description="Helical" evidence="1">
    <location>
        <begin position="189"/>
        <end position="209"/>
    </location>
</feature>
<dbReference type="Proteomes" id="UP000070422">
    <property type="component" value="Unassembled WGS sequence"/>
</dbReference>
<accession>A0A133XTI7</accession>
<dbReference type="STRING" id="87541.AWM71_03340"/>
<feature type="transmembrane region" description="Helical" evidence="1">
    <location>
        <begin position="215"/>
        <end position="234"/>
    </location>
</feature>
<comment type="caution">
    <text evidence="2">The sequence shown here is derived from an EMBL/GenBank/DDBJ whole genome shotgun (WGS) entry which is preliminary data.</text>
</comment>
<dbReference type="PROSITE" id="PS51257">
    <property type="entry name" value="PROKAR_LIPOPROTEIN"/>
    <property type="match status" value="1"/>
</dbReference>
<dbReference type="Pfam" id="PF06912">
    <property type="entry name" value="DUF1275"/>
    <property type="match status" value="1"/>
</dbReference>
<keyword evidence="1" id="KW-0812">Transmembrane</keyword>
<dbReference type="PANTHER" id="PTHR37314">
    <property type="entry name" value="SLR0142 PROTEIN"/>
    <property type="match status" value="1"/>
</dbReference>
<sequence length="240" mass="27290">MKETLCKEKIIMPPKKLLITENIVYSWLLTTSGGCQTAYSYINHNGVFAGFQSGNIIKLGIHIGTGNFHNILLFIVSILSFLLGTAFARILHYRFYDDENHFKRHYFVMVYSMFLMALSAIATQYINDLLAVCLLTLATASQFEEFRSVKGTPYTPMMMTGNLRKLTENLFDYLFYPNDEVKQLAKSNVIYISTILVCYITGTIFVSFLQQFLGLATIIIPISLTGTALFWLMIHAHQLS</sequence>
<evidence type="ECO:0008006" key="4">
    <source>
        <dbReference type="Google" id="ProtNLM"/>
    </source>
</evidence>
<evidence type="ECO:0000256" key="1">
    <source>
        <dbReference type="SAM" id="Phobius"/>
    </source>
</evidence>
<proteinExistence type="predicted"/>
<name>A0A133XTI7_9LACT</name>
<dbReference type="EMBL" id="LSCQ01000081">
    <property type="protein sequence ID" value="KXB34229.1"/>
    <property type="molecule type" value="Genomic_DNA"/>
</dbReference>
<dbReference type="PANTHER" id="PTHR37314:SF4">
    <property type="entry name" value="UPF0700 TRANSMEMBRANE PROTEIN YOAK"/>
    <property type="match status" value="1"/>
</dbReference>
<evidence type="ECO:0000313" key="3">
    <source>
        <dbReference type="Proteomes" id="UP000070422"/>
    </source>
</evidence>
<dbReference type="OrthoDB" id="7057004at2"/>
<gene>
    <name evidence="2" type="ORF">HMPREF3187_01438</name>
</gene>
<keyword evidence="1" id="KW-0472">Membrane</keyword>
<dbReference type="AlphaFoldDB" id="A0A133XTI7"/>
<reference evidence="2 3" key="1">
    <citation type="submission" date="2016-01" db="EMBL/GenBank/DDBJ databases">
        <authorList>
            <person name="Oliw E.H."/>
        </authorList>
    </citation>
    <scope>NUCLEOTIDE SEQUENCE [LARGE SCALE GENOMIC DNA]</scope>
    <source>
        <strain evidence="2 3">KA00635</strain>
    </source>
</reference>
<feature type="transmembrane region" description="Helical" evidence="1">
    <location>
        <begin position="111"/>
        <end position="138"/>
    </location>
</feature>
<feature type="transmembrane region" description="Helical" evidence="1">
    <location>
        <begin position="71"/>
        <end position="91"/>
    </location>
</feature>
<organism evidence="2 3">
    <name type="scientific">Aerococcus christensenii</name>
    <dbReference type="NCBI Taxonomy" id="87541"/>
    <lineage>
        <taxon>Bacteria</taxon>
        <taxon>Bacillati</taxon>
        <taxon>Bacillota</taxon>
        <taxon>Bacilli</taxon>
        <taxon>Lactobacillales</taxon>
        <taxon>Aerococcaceae</taxon>
        <taxon>Aerococcus</taxon>
    </lineage>
</organism>
<dbReference type="InterPro" id="IPR010699">
    <property type="entry name" value="DUF1275"/>
</dbReference>
<protein>
    <recommendedName>
        <fullName evidence="4">DUF1275 domain-containing protein</fullName>
    </recommendedName>
</protein>
<dbReference type="PATRIC" id="fig|87541.4.peg.1424"/>
<evidence type="ECO:0000313" key="2">
    <source>
        <dbReference type="EMBL" id="KXB34229.1"/>
    </source>
</evidence>